<dbReference type="EMBL" id="LAVV01008058">
    <property type="protein sequence ID" value="KNZ53921.1"/>
    <property type="molecule type" value="Genomic_DNA"/>
</dbReference>
<protein>
    <submittedName>
        <fullName evidence="2">Uncharacterized protein</fullName>
    </submittedName>
</protein>
<evidence type="ECO:0000313" key="3">
    <source>
        <dbReference type="Proteomes" id="UP000037035"/>
    </source>
</evidence>
<evidence type="ECO:0000256" key="1">
    <source>
        <dbReference type="SAM" id="MobiDB-lite"/>
    </source>
</evidence>
<accession>A0A0L6UZF1</accession>
<evidence type="ECO:0000313" key="2">
    <source>
        <dbReference type="EMBL" id="KNZ53921.1"/>
    </source>
</evidence>
<sequence length="297" mass="32373">MDTSGPRKRKVIHPSILLALSNYPNTSRLPFTLHQPLYLLSPLLFRRIKSTGTTPVHPRGSRSPSTRSLPDSHRIPVAGSSVAQAVEQQRAEVARLFADAFRRTGNTASAEERRIETPVANQPSNTGISVPVVDPIQIIPNLDPALAALGSTQNLARPLVLSSTHSNADGASTINIQRNLTRDNLRAFDQDRGRETQTVQGASDQDSIELITDVPGPQSLPLPVPAISRGGAPLPGDLGRATQFILSSHLAFREQYLLAQAANNLAAMGCKEVAFNHLTWQFVDLETRFNNLGRRFF</sequence>
<reference evidence="2 3" key="1">
    <citation type="submission" date="2015-08" db="EMBL/GenBank/DDBJ databases">
        <title>Next Generation Sequencing and Analysis of the Genome of Puccinia sorghi L Schw, the Causal Agent of Maize Common Rust.</title>
        <authorList>
            <person name="Rochi L."/>
            <person name="Burguener G."/>
            <person name="Darino M."/>
            <person name="Turjanski A."/>
            <person name="Kreff E."/>
            <person name="Dieguez M.J."/>
            <person name="Sacco F."/>
        </authorList>
    </citation>
    <scope>NUCLEOTIDE SEQUENCE [LARGE SCALE GENOMIC DNA]</scope>
    <source>
        <strain evidence="2 3">RO10H11247</strain>
    </source>
</reference>
<feature type="region of interest" description="Disordered" evidence="1">
    <location>
        <begin position="51"/>
        <end position="74"/>
    </location>
</feature>
<proteinExistence type="predicted"/>
<comment type="caution">
    <text evidence="2">The sequence shown here is derived from an EMBL/GenBank/DDBJ whole genome shotgun (WGS) entry which is preliminary data.</text>
</comment>
<dbReference type="VEuPathDB" id="FungiDB:VP01_30g14"/>
<dbReference type="AlphaFoldDB" id="A0A0L6UZF1"/>
<keyword evidence="3" id="KW-1185">Reference proteome</keyword>
<gene>
    <name evidence="2" type="ORF">VP01_30g14</name>
</gene>
<organism evidence="2 3">
    <name type="scientific">Puccinia sorghi</name>
    <dbReference type="NCBI Taxonomy" id="27349"/>
    <lineage>
        <taxon>Eukaryota</taxon>
        <taxon>Fungi</taxon>
        <taxon>Dikarya</taxon>
        <taxon>Basidiomycota</taxon>
        <taxon>Pucciniomycotina</taxon>
        <taxon>Pucciniomycetes</taxon>
        <taxon>Pucciniales</taxon>
        <taxon>Pucciniaceae</taxon>
        <taxon>Puccinia</taxon>
    </lineage>
</organism>
<dbReference type="Proteomes" id="UP000037035">
    <property type="component" value="Unassembled WGS sequence"/>
</dbReference>
<name>A0A0L6UZF1_9BASI</name>